<organism evidence="1">
    <name type="scientific">Rhizophora mucronata</name>
    <name type="common">Asiatic mangrove</name>
    <dbReference type="NCBI Taxonomy" id="61149"/>
    <lineage>
        <taxon>Eukaryota</taxon>
        <taxon>Viridiplantae</taxon>
        <taxon>Streptophyta</taxon>
        <taxon>Embryophyta</taxon>
        <taxon>Tracheophyta</taxon>
        <taxon>Spermatophyta</taxon>
        <taxon>Magnoliopsida</taxon>
        <taxon>eudicotyledons</taxon>
        <taxon>Gunneridae</taxon>
        <taxon>Pentapetalae</taxon>
        <taxon>rosids</taxon>
        <taxon>fabids</taxon>
        <taxon>Malpighiales</taxon>
        <taxon>Rhizophoraceae</taxon>
        <taxon>Rhizophora</taxon>
    </lineage>
</organism>
<evidence type="ECO:0000313" key="1">
    <source>
        <dbReference type="EMBL" id="MBX66294.1"/>
    </source>
</evidence>
<protein>
    <submittedName>
        <fullName evidence="1">Uncharacterized protein</fullName>
    </submittedName>
</protein>
<reference evidence="1" key="1">
    <citation type="submission" date="2018-02" db="EMBL/GenBank/DDBJ databases">
        <title>Rhizophora mucronata_Transcriptome.</title>
        <authorList>
            <person name="Meera S.P."/>
            <person name="Sreeshan A."/>
            <person name="Augustine A."/>
        </authorList>
    </citation>
    <scope>NUCLEOTIDE SEQUENCE</scope>
    <source>
        <tissue evidence="1">Leaf</tissue>
    </source>
</reference>
<dbReference type="AlphaFoldDB" id="A0A2P2QHB5"/>
<sequence>MLSSLTFFILHAIGQLKLQSFPFSGEWRDGLIFDSLTCCSRLSCLWIPTI</sequence>
<name>A0A2P2QHB5_RHIMU</name>
<proteinExistence type="predicted"/>
<accession>A0A2P2QHB5</accession>
<dbReference type="EMBL" id="GGEC01085810">
    <property type="protein sequence ID" value="MBX66294.1"/>
    <property type="molecule type" value="Transcribed_RNA"/>
</dbReference>